<gene>
    <name evidence="1" type="ORF">BSL78_15928</name>
</gene>
<dbReference type="AlphaFoldDB" id="A0A2G8KGW1"/>
<evidence type="ECO:0008006" key="3">
    <source>
        <dbReference type="Google" id="ProtNLM"/>
    </source>
</evidence>
<dbReference type="PANTHER" id="PTHR47510:SF3">
    <property type="entry name" value="ENDO_EXONUCLEASE_PHOSPHATASE DOMAIN-CONTAINING PROTEIN"/>
    <property type="match status" value="1"/>
</dbReference>
<organism evidence="1 2">
    <name type="scientific">Stichopus japonicus</name>
    <name type="common">Sea cucumber</name>
    <dbReference type="NCBI Taxonomy" id="307972"/>
    <lineage>
        <taxon>Eukaryota</taxon>
        <taxon>Metazoa</taxon>
        <taxon>Echinodermata</taxon>
        <taxon>Eleutherozoa</taxon>
        <taxon>Echinozoa</taxon>
        <taxon>Holothuroidea</taxon>
        <taxon>Aspidochirotacea</taxon>
        <taxon>Aspidochirotida</taxon>
        <taxon>Stichopodidae</taxon>
        <taxon>Apostichopus</taxon>
    </lineage>
</organism>
<dbReference type="Gene3D" id="3.60.10.10">
    <property type="entry name" value="Endonuclease/exonuclease/phosphatase"/>
    <property type="match status" value="1"/>
</dbReference>
<proteinExistence type="predicted"/>
<evidence type="ECO:0000313" key="1">
    <source>
        <dbReference type="EMBL" id="PIK47205.1"/>
    </source>
</evidence>
<comment type="caution">
    <text evidence="1">The sequence shown here is derived from an EMBL/GenBank/DDBJ whole genome shotgun (WGS) entry which is preliminary data.</text>
</comment>
<dbReference type="InterPro" id="IPR036691">
    <property type="entry name" value="Endo/exonu/phosph_ase_sf"/>
</dbReference>
<evidence type="ECO:0000313" key="2">
    <source>
        <dbReference type="Proteomes" id="UP000230750"/>
    </source>
</evidence>
<dbReference type="SUPFAM" id="SSF56219">
    <property type="entry name" value="DNase I-like"/>
    <property type="match status" value="1"/>
</dbReference>
<dbReference type="PANTHER" id="PTHR47510">
    <property type="entry name" value="REVERSE TRANSCRIPTASE DOMAIN-CONTAINING PROTEIN"/>
    <property type="match status" value="1"/>
</dbReference>
<dbReference type="EMBL" id="MRZV01000595">
    <property type="protein sequence ID" value="PIK47205.1"/>
    <property type="molecule type" value="Genomic_DNA"/>
</dbReference>
<reference evidence="1 2" key="1">
    <citation type="journal article" date="2017" name="PLoS Biol.">
        <title>The sea cucumber genome provides insights into morphological evolution and visceral regeneration.</title>
        <authorList>
            <person name="Zhang X."/>
            <person name="Sun L."/>
            <person name="Yuan J."/>
            <person name="Sun Y."/>
            <person name="Gao Y."/>
            <person name="Zhang L."/>
            <person name="Li S."/>
            <person name="Dai H."/>
            <person name="Hamel J.F."/>
            <person name="Liu C."/>
            <person name="Yu Y."/>
            <person name="Liu S."/>
            <person name="Lin W."/>
            <person name="Guo K."/>
            <person name="Jin S."/>
            <person name="Xu P."/>
            <person name="Storey K.B."/>
            <person name="Huan P."/>
            <person name="Zhang T."/>
            <person name="Zhou Y."/>
            <person name="Zhang J."/>
            <person name="Lin C."/>
            <person name="Li X."/>
            <person name="Xing L."/>
            <person name="Huo D."/>
            <person name="Sun M."/>
            <person name="Wang L."/>
            <person name="Mercier A."/>
            <person name="Li F."/>
            <person name="Yang H."/>
            <person name="Xiang J."/>
        </authorList>
    </citation>
    <scope>NUCLEOTIDE SEQUENCE [LARGE SCALE GENOMIC DNA]</scope>
    <source>
        <strain evidence="1">Shaxun</strain>
        <tissue evidence="1">Muscle</tissue>
    </source>
</reference>
<dbReference type="Proteomes" id="UP000230750">
    <property type="component" value="Unassembled WGS sequence"/>
</dbReference>
<dbReference type="STRING" id="307972.A0A2G8KGW1"/>
<dbReference type="OrthoDB" id="10037236at2759"/>
<keyword evidence="2" id="KW-1185">Reference proteome</keyword>
<name>A0A2G8KGW1_STIJA</name>
<sequence length="367" mass="42210">MGNVQSLTNKIDEISANCKYFHEFRNASIRLTIMSQSMDLNYYGGSDCPIWQRKRGCVCIYVNEKWCHQNNALIKRHSCSPNIEVLTVSLRPYYLPREFSHAIVHTVYVPNRNVAKSAASELVDIIDQFETMAPDALTIINGDFNHCNLKRSSVNYYQQIKCPTRDAAILDLLYTNVKDAYLSIQLPKLGKADHNLVNLVPRYRPKIQREKPRTIAVKQWNNASIDHLRAELDSTDWDIFVEASADVHELTQTISDYISFCVENTIPSKQVKIFPNNKPWITKRVKVIINKKKGLFKKGDTNALKEVQKELKKVIAEEKSAYRDKIEGLFKDNNMKRVWDGIRLMSGYSNKSKSCHLPAITTDYAMI</sequence>
<protein>
    <recommendedName>
        <fullName evidence="3">Endonuclease/exonuclease/phosphatase domain-containing protein</fullName>
    </recommendedName>
</protein>
<accession>A0A2G8KGW1</accession>